<protein>
    <submittedName>
        <fullName evidence="5">DNA-binding LacI/PurR family transcriptional regulator</fullName>
    </submittedName>
</protein>
<evidence type="ECO:0000256" key="3">
    <source>
        <dbReference type="ARBA" id="ARBA00023163"/>
    </source>
</evidence>
<dbReference type="CDD" id="cd06267">
    <property type="entry name" value="PBP1_LacI_sugar_binding-like"/>
    <property type="match status" value="1"/>
</dbReference>
<sequence length="334" mass="35263">MGEEKTGRVVTSADVARLAGVSRATVSFALNNTQQQRVSEATRAKVLAAADQLGYVPHAAARSLRAGRSHLVLMPVAAMAIGTAVSDWIDGLQSEFEQHGYTLVLHVGRFSDPVTAARSWAEIRPAGVIVLEAENLTAQGAAILRRAGIKAVVSLASRPVDGVFTIDLDHASVGATAVEHLVARGRQTIGIIMPEERGLLAIAEPRLRGAQEVASKTAATVTALSMAYTAQSAEALADDWAERNLDAVFAFNDNYASLLLHALQNKGYLVPKDVAVVGADDLVQSSLLRPALTSVALDAPTPKQIADTLLSLIETGSAPEVRSFKPVLVHRQSS</sequence>
<dbReference type="SUPFAM" id="SSF53822">
    <property type="entry name" value="Periplasmic binding protein-like I"/>
    <property type="match status" value="1"/>
</dbReference>
<dbReference type="InterPro" id="IPR046335">
    <property type="entry name" value="LacI/GalR-like_sensor"/>
</dbReference>
<evidence type="ECO:0000256" key="2">
    <source>
        <dbReference type="ARBA" id="ARBA00023125"/>
    </source>
</evidence>
<evidence type="ECO:0000313" key="5">
    <source>
        <dbReference type="EMBL" id="MBB5938571.1"/>
    </source>
</evidence>
<dbReference type="InterPro" id="IPR028082">
    <property type="entry name" value="Peripla_BP_I"/>
</dbReference>
<dbReference type="GO" id="GO:0003700">
    <property type="term" value="F:DNA-binding transcription factor activity"/>
    <property type="evidence" value="ECO:0007669"/>
    <property type="project" value="TreeGrafter"/>
</dbReference>
<gene>
    <name evidence="5" type="ORF">FHS42_005660</name>
</gene>
<dbReference type="Gene3D" id="1.10.260.40">
    <property type="entry name" value="lambda repressor-like DNA-binding domains"/>
    <property type="match status" value="1"/>
</dbReference>
<dbReference type="Gene3D" id="3.40.50.2300">
    <property type="match status" value="2"/>
</dbReference>
<dbReference type="AlphaFoldDB" id="A0A7W9QEC5"/>
<dbReference type="PANTHER" id="PTHR30146">
    <property type="entry name" value="LACI-RELATED TRANSCRIPTIONAL REPRESSOR"/>
    <property type="match status" value="1"/>
</dbReference>
<organism evidence="5 6">
    <name type="scientific">Streptomyces zagrosensis</name>
    <dbReference type="NCBI Taxonomy" id="1042984"/>
    <lineage>
        <taxon>Bacteria</taxon>
        <taxon>Bacillati</taxon>
        <taxon>Actinomycetota</taxon>
        <taxon>Actinomycetes</taxon>
        <taxon>Kitasatosporales</taxon>
        <taxon>Streptomycetaceae</taxon>
        <taxon>Streptomyces</taxon>
    </lineage>
</organism>
<dbReference type="InterPro" id="IPR000843">
    <property type="entry name" value="HTH_LacI"/>
</dbReference>
<dbReference type="PROSITE" id="PS50932">
    <property type="entry name" value="HTH_LACI_2"/>
    <property type="match status" value="1"/>
</dbReference>
<keyword evidence="6" id="KW-1185">Reference proteome</keyword>
<dbReference type="PANTHER" id="PTHR30146:SF153">
    <property type="entry name" value="LACTOSE OPERON REPRESSOR"/>
    <property type="match status" value="1"/>
</dbReference>
<proteinExistence type="predicted"/>
<keyword evidence="2 5" id="KW-0238">DNA-binding</keyword>
<evidence type="ECO:0000313" key="6">
    <source>
        <dbReference type="Proteomes" id="UP000588098"/>
    </source>
</evidence>
<dbReference type="InterPro" id="IPR010982">
    <property type="entry name" value="Lambda_DNA-bd_dom_sf"/>
</dbReference>
<feature type="domain" description="HTH lacI-type" evidence="4">
    <location>
        <begin position="10"/>
        <end position="66"/>
    </location>
</feature>
<reference evidence="5 6" key="1">
    <citation type="submission" date="2020-08" db="EMBL/GenBank/DDBJ databases">
        <title>Genomic Encyclopedia of Type Strains, Phase III (KMG-III): the genomes of soil and plant-associated and newly described type strains.</title>
        <authorList>
            <person name="Whitman W."/>
        </authorList>
    </citation>
    <scope>NUCLEOTIDE SEQUENCE [LARGE SCALE GENOMIC DNA]</scope>
    <source>
        <strain evidence="5 6">CECT 8305</strain>
    </source>
</reference>
<evidence type="ECO:0000256" key="1">
    <source>
        <dbReference type="ARBA" id="ARBA00023015"/>
    </source>
</evidence>
<dbReference type="GO" id="GO:0000976">
    <property type="term" value="F:transcription cis-regulatory region binding"/>
    <property type="evidence" value="ECO:0007669"/>
    <property type="project" value="TreeGrafter"/>
</dbReference>
<evidence type="ECO:0000259" key="4">
    <source>
        <dbReference type="PROSITE" id="PS50932"/>
    </source>
</evidence>
<dbReference type="Pfam" id="PF00356">
    <property type="entry name" value="LacI"/>
    <property type="match status" value="1"/>
</dbReference>
<dbReference type="EMBL" id="JACHJL010000017">
    <property type="protein sequence ID" value="MBB5938571.1"/>
    <property type="molecule type" value="Genomic_DNA"/>
</dbReference>
<dbReference type="SUPFAM" id="SSF47413">
    <property type="entry name" value="lambda repressor-like DNA-binding domains"/>
    <property type="match status" value="1"/>
</dbReference>
<dbReference type="RefSeq" id="WP_184576440.1">
    <property type="nucleotide sequence ID" value="NZ_JACHJL010000017.1"/>
</dbReference>
<comment type="caution">
    <text evidence="5">The sequence shown here is derived from an EMBL/GenBank/DDBJ whole genome shotgun (WGS) entry which is preliminary data.</text>
</comment>
<keyword evidence="3" id="KW-0804">Transcription</keyword>
<dbReference type="CDD" id="cd01392">
    <property type="entry name" value="HTH_LacI"/>
    <property type="match status" value="1"/>
</dbReference>
<dbReference type="Proteomes" id="UP000588098">
    <property type="component" value="Unassembled WGS sequence"/>
</dbReference>
<dbReference type="SMART" id="SM00354">
    <property type="entry name" value="HTH_LACI"/>
    <property type="match status" value="1"/>
</dbReference>
<name>A0A7W9QEC5_9ACTN</name>
<accession>A0A7W9QEC5</accession>
<keyword evidence="1" id="KW-0805">Transcription regulation</keyword>
<dbReference type="Pfam" id="PF13377">
    <property type="entry name" value="Peripla_BP_3"/>
    <property type="match status" value="1"/>
</dbReference>